<dbReference type="PANTHER" id="PTHR16943">
    <property type="entry name" value="2-METHYLCITRATE DEHYDRATASE-RELATED"/>
    <property type="match status" value="1"/>
</dbReference>
<dbReference type="GO" id="GO:0016829">
    <property type="term" value="F:lyase activity"/>
    <property type="evidence" value="ECO:0007669"/>
    <property type="project" value="InterPro"/>
</dbReference>
<evidence type="ECO:0000259" key="3">
    <source>
        <dbReference type="Pfam" id="PF19305"/>
    </source>
</evidence>
<dbReference type="Gene3D" id="3.30.1330.120">
    <property type="entry name" value="2-methylcitrate dehydratase PrpD"/>
    <property type="match status" value="1"/>
</dbReference>
<dbReference type="Pfam" id="PF19305">
    <property type="entry name" value="MmgE_PrpD_C"/>
    <property type="match status" value="1"/>
</dbReference>
<dbReference type="PANTHER" id="PTHR16943:SF8">
    <property type="entry name" value="2-METHYLCITRATE DEHYDRATASE"/>
    <property type="match status" value="1"/>
</dbReference>
<evidence type="ECO:0000313" key="5">
    <source>
        <dbReference type="Proteomes" id="UP000245765"/>
    </source>
</evidence>
<sequence length="463" mass="48382">MAIVTKGVEPASVLMAAASPAWLEQWCGFAATLRFGDLPAEVVQRTRLALLDSIGAIAAGSQEAEVQALASRMTAREGTGDAPVIGLPVAARPGTAAFLNGTAGTMLELDEGNQYCRGHPAIHVVPALLAAPRGDGAALLTALAVGYEFGSRVGIASKLNVAMHPHGTWGTLGAAMGVAKLHGATAQEFRGVINMAASLGLATSRKTMLEGGTVRNTYAGVANMLGLTVWDLVRSGFEGERDGVATVFGHVSASDFRPEEMVAGLGTRWEVARNYFKRHAACRYTHGALDALAKITAETGTLQPDQVKAIGVDTYVWAAQLDSPLAPNMLAAKFSIPFALATTIVHGAATVPAFRGPARENPAVQALARRVTVNEDPAMTAQLPGLRPARVRITLADGSVHEAAVTTNRGDTEDPYTEAEVRQKFRDLADPVYGAARAQAIEEAVMALAPHGEAAALTELLAR</sequence>
<dbReference type="Proteomes" id="UP000245765">
    <property type="component" value="Unassembled WGS sequence"/>
</dbReference>
<dbReference type="SUPFAM" id="SSF103378">
    <property type="entry name" value="2-methylcitrate dehydratase PrpD"/>
    <property type="match status" value="1"/>
</dbReference>
<protein>
    <submittedName>
        <fullName evidence="4">2-methylcitrate dehydratase</fullName>
    </submittedName>
</protein>
<dbReference type="Gene3D" id="1.10.4100.10">
    <property type="entry name" value="2-methylcitrate dehydratase PrpD"/>
    <property type="match status" value="1"/>
</dbReference>
<feature type="domain" description="MmgE/PrpD N-terminal" evidence="2">
    <location>
        <begin position="25"/>
        <end position="247"/>
    </location>
</feature>
<dbReference type="InterPro" id="IPR042188">
    <property type="entry name" value="MmgE/PrpD_sf_2"/>
</dbReference>
<organism evidence="4 5">
    <name type="scientific">Falsiroseomonas bella</name>
    <dbReference type="NCBI Taxonomy" id="2184016"/>
    <lineage>
        <taxon>Bacteria</taxon>
        <taxon>Pseudomonadati</taxon>
        <taxon>Pseudomonadota</taxon>
        <taxon>Alphaproteobacteria</taxon>
        <taxon>Acetobacterales</taxon>
        <taxon>Roseomonadaceae</taxon>
        <taxon>Falsiroseomonas</taxon>
    </lineage>
</organism>
<dbReference type="InterPro" id="IPR045337">
    <property type="entry name" value="MmgE_PrpD_C"/>
</dbReference>
<feature type="domain" description="MmgE/PrpD C-terminal" evidence="3">
    <location>
        <begin position="279"/>
        <end position="446"/>
    </location>
</feature>
<dbReference type="RefSeq" id="WP_109872117.1">
    <property type="nucleotide sequence ID" value="NZ_QGNA01000004.1"/>
</dbReference>
<evidence type="ECO:0000313" key="4">
    <source>
        <dbReference type="EMBL" id="PWS35751.1"/>
    </source>
</evidence>
<dbReference type="Pfam" id="PF03972">
    <property type="entry name" value="MmgE_PrpD_N"/>
    <property type="match status" value="1"/>
</dbReference>
<dbReference type="OrthoDB" id="9795089at2"/>
<dbReference type="AlphaFoldDB" id="A0A317F9C8"/>
<dbReference type="InterPro" id="IPR036148">
    <property type="entry name" value="MmgE/PrpD_sf"/>
</dbReference>
<gene>
    <name evidence="4" type="ORF">DFH01_19425</name>
</gene>
<keyword evidence="5" id="KW-1185">Reference proteome</keyword>
<dbReference type="InterPro" id="IPR042183">
    <property type="entry name" value="MmgE/PrpD_sf_1"/>
</dbReference>
<evidence type="ECO:0000256" key="1">
    <source>
        <dbReference type="ARBA" id="ARBA00006174"/>
    </source>
</evidence>
<dbReference type="EMBL" id="QGNA01000004">
    <property type="protein sequence ID" value="PWS35751.1"/>
    <property type="molecule type" value="Genomic_DNA"/>
</dbReference>
<dbReference type="InterPro" id="IPR005656">
    <property type="entry name" value="MmgE_PrpD"/>
</dbReference>
<accession>A0A317F9C8</accession>
<reference evidence="5" key="1">
    <citation type="submission" date="2018-05" db="EMBL/GenBank/DDBJ databases">
        <authorList>
            <person name="Du Z."/>
            <person name="Wang X."/>
        </authorList>
    </citation>
    <scope>NUCLEOTIDE SEQUENCE [LARGE SCALE GENOMIC DNA]</scope>
    <source>
        <strain evidence="5">CQN31</strain>
    </source>
</reference>
<evidence type="ECO:0000259" key="2">
    <source>
        <dbReference type="Pfam" id="PF03972"/>
    </source>
</evidence>
<comment type="similarity">
    <text evidence="1">Belongs to the PrpD family.</text>
</comment>
<proteinExistence type="inferred from homology"/>
<dbReference type="InterPro" id="IPR045336">
    <property type="entry name" value="MmgE_PrpD_N"/>
</dbReference>
<comment type="caution">
    <text evidence="4">The sequence shown here is derived from an EMBL/GenBank/DDBJ whole genome shotgun (WGS) entry which is preliminary data.</text>
</comment>
<name>A0A317F9C8_9PROT</name>